<accession>A0A4S8TG94</accession>
<reference evidence="2 3" key="1">
    <citation type="submission" date="2018-10" db="EMBL/GenBank/DDBJ databases">
        <title>Fifty Aureobasidium pullulans genomes reveal a recombining polyextremotolerant generalist.</title>
        <authorList>
            <person name="Gostincar C."/>
            <person name="Turk M."/>
            <person name="Zajc J."/>
            <person name="Gunde-Cimerman N."/>
        </authorList>
    </citation>
    <scope>NUCLEOTIDE SEQUENCE [LARGE SCALE GENOMIC DNA]</scope>
    <source>
        <strain evidence="2 3">EXF-11900</strain>
    </source>
</reference>
<comment type="caution">
    <text evidence="2">The sequence shown here is derived from an EMBL/GenBank/DDBJ whole genome shotgun (WGS) entry which is preliminary data.</text>
</comment>
<gene>
    <name evidence="2" type="ORF">D6D28_00431</name>
</gene>
<name>A0A4S8TG94_AURPU</name>
<evidence type="ECO:0000256" key="1">
    <source>
        <dbReference type="SAM" id="MobiDB-lite"/>
    </source>
</evidence>
<sequence length="137" mass="14829">MTTQAEKSRSGRWERQGEVKKRDLGAASIVPQGASRQSFSSNNSSVHINTSNATNISFGLIVTPSSPIGRYVRSRPYGRPNECPVDTYVDARAIHNYSPASSLVVGACLSASSYMQLKAPNLDITKRIDLAPTSISR</sequence>
<evidence type="ECO:0000313" key="2">
    <source>
        <dbReference type="EMBL" id="THV77353.1"/>
    </source>
</evidence>
<evidence type="ECO:0000313" key="3">
    <source>
        <dbReference type="Proteomes" id="UP000304951"/>
    </source>
</evidence>
<protein>
    <submittedName>
        <fullName evidence="2">Uncharacterized protein</fullName>
    </submittedName>
</protein>
<feature type="compositionally biased region" description="Low complexity" evidence="1">
    <location>
        <begin position="35"/>
        <end position="45"/>
    </location>
</feature>
<feature type="compositionally biased region" description="Basic and acidic residues" evidence="1">
    <location>
        <begin position="1"/>
        <end position="24"/>
    </location>
</feature>
<dbReference type="EMBL" id="QZAF01000006">
    <property type="protein sequence ID" value="THV77353.1"/>
    <property type="molecule type" value="Genomic_DNA"/>
</dbReference>
<organism evidence="2 3">
    <name type="scientific">Aureobasidium pullulans</name>
    <name type="common">Black yeast</name>
    <name type="synonym">Pullularia pullulans</name>
    <dbReference type="NCBI Taxonomy" id="5580"/>
    <lineage>
        <taxon>Eukaryota</taxon>
        <taxon>Fungi</taxon>
        <taxon>Dikarya</taxon>
        <taxon>Ascomycota</taxon>
        <taxon>Pezizomycotina</taxon>
        <taxon>Dothideomycetes</taxon>
        <taxon>Dothideomycetidae</taxon>
        <taxon>Dothideales</taxon>
        <taxon>Saccotheciaceae</taxon>
        <taxon>Aureobasidium</taxon>
    </lineage>
</organism>
<dbReference type="AlphaFoldDB" id="A0A4S8TG94"/>
<dbReference type="Proteomes" id="UP000304951">
    <property type="component" value="Unassembled WGS sequence"/>
</dbReference>
<proteinExistence type="predicted"/>
<feature type="region of interest" description="Disordered" evidence="1">
    <location>
        <begin position="1"/>
        <end position="50"/>
    </location>
</feature>